<comment type="similarity">
    <text evidence="2">Belongs to the CheZ family.</text>
</comment>
<evidence type="ECO:0000313" key="11">
    <source>
        <dbReference type="EMBL" id="KYC29564.1"/>
    </source>
</evidence>
<dbReference type="PANTHER" id="PTHR43693:SF1">
    <property type="entry name" value="PROTEIN PHOSPHATASE CHEZ"/>
    <property type="match status" value="1"/>
</dbReference>
<protein>
    <recommendedName>
        <fullName evidence="3">Protein phosphatase CheZ</fullName>
    </recommendedName>
    <alternativeName>
        <fullName evidence="9">Chemotaxis protein CheZ</fullName>
    </alternativeName>
</protein>
<evidence type="ECO:0000256" key="4">
    <source>
        <dbReference type="ARBA" id="ARBA00022490"/>
    </source>
</evidence>
<dbReference type="Pfam" id="PF04344">
    <property type="entry name" value="CheZ"/>
    <property type="match status" value="1"/>
</dbReference>
<dbReference type="GO" id="GO:0006935">
    <property type="term" value="P:chemotaxis"/>
    <property type="evidence" value="ECO:0007669"/>
    <property type="project" value="UniProtKB-KW"/>
</dbReference>
<gene>
    <name evidence="11" type="ORF">ACY05_01440</name>
</gene>
<dbReference type="NCBIfam" id="NF008368">
    <property type="entry name" value="PRK11166.1"/>
    <property type="match status" value="1"/>
</dbReference>
<keyword evidence="4" id="KW-0963">Cytoplasm</keyword>
<keyword evidence="6" id="KW-0283">Flagellar rotation</keyword>
<dbReference type="GO" id="GO:0009288">
    <property type="term" value="C:bacterial-type flagellum"/>
    <property type="evidence" value="ECO:0007669"/>
    <property type="project" value="InterPro"/>
</dbReference>
<dbReference type="InterPro" id="IPR050992">
    <property type="entry name" value="CheZ_family_phosphatases"/>
</dbReference>
<evidence type="ECO:0000256" key="3">
    <source>
        <dbReference type="ARBA" id="ARBA00018484"/>
    </source>
</evidence>
<dbReference type="InterPro" id="IPR007439">
    <property type="entry name" value="Chemotax_Pase_CheZ"/>
</dbReference>
<comment type="caution">
    <text evidence="11">The sequence shown here is derived from an EMBL/GenBank/DDBJ whole genome shotgun (WGS) entry which is preliminary data.</text>
</comment>
<keyword evidence="7" id="KW-0378">Hydrolase</keyword>
<dbReference type="GO" id="GO:0004721">
    <property type="term" value="F:phosphoprotein phosphatase activity"/>
    <property type="evidence" value="ECO:0007669"/>
    <property type="project" value="UniProtKB-KW"/>
</dbReference>
<keyword evidence="8" id="KW-0904">Protein phosphatase</keyword>
<sequence length="292" mass="31189">MNTSLPPSSRRESGSFDESGDSEDLQALFDSIAAGASQPVAAKEPAAAMSGSGDSAELQALFDSVAGQADRGAGAAAAAVSAGASQSQQVDPTIQVFNRIGQMTRELHNTMRELGYDRILEDAVQGIPDARQRLAYIIQMTEQAASRVLNAVEVARPVQDALHDQSKTLAARWEQVFANQLSPAEFKLLAADTHGFLRAMPQQVAATNVQLTEIMMAQDFQDLTGQVIKKIVELAHKMEHQLLSVLLEAMPPEVRAETSAGLLNGPVVNGEGRTDVVHSQAQVDDLLESLGF</sequence>
<evidence type="ECO:0000313" key="12">
    <source>
        <dbReference type="Proteomes" id="UP000243416"/>
    </source>
</evidence>
<dbReference type="GO" id="GO:0050920">
    <property type="term" value="P:regulation of chemotaxis"/>
    <property type="evidence" value="ECO:0007669"/>
    <property type="project" value="InterPro"/>
</dbReference>
<dbReference type="PANTHER" id="PTHR43693">
    <property type="entry name" value="PROTEIN PHOSPHATASE CHEZ"/>
    <property type="match status" value="1"/>
</dbReference>
<dbReference type="GO" id="GO:0005737">
    <property type="term" value="C:cytoplasm"/>
    <property type="evidence" value="ECO:0007669"/>
    <property type="project" value="UniProtKB-SubCell"/>
</dbReference>
<dbReference type="OrthoDB" id="9773007at2"/>
<organism evidence="11 12">
    <name type="scientific">Sterolibacterium denitrificans</name>
    <dbReference type="NCBI Taxonomy" id="157592"/>
    <lineage>
        <taxon>Bacteria</taxon>
        <taxon>Pseudomonadati</taxon>
        <taxon>Pseudomonadota</taxon>
        <taxon>Betaproteobacteria</taxon>
        <taxon>Nitrosomonadales</taxon>
        <taxon>Sterolibacteriaceae</taxon>
        <taxon>Sterolibacterium</taxon>
    </lineage>
</organism>
<reference evidence="11 12" key="1">
    <citation type="journal article" date="2016" name="ISME J.">
        <title>Integrated multi-omics analyses reveal the biochemical mechanisms and phylogenetic relevance of anaerobic androgen biodegradation in the environment.</title>
        <authorList>
            <person name="Yang F.C."/>
            <person name="Chen Y.L."/>
            <person name="Tang S.L."/>
            <person name="Yu C.P."/>
            <person name="Wang P.H."/>
            <person name="Ismail W."/>
            <person name="Wang C.H."/>
            <person name="Ding J.Y."/>
            <person name="Yang C.Y."/>
            <person name="Yang C.Y."/>
            <person name="Chiang Y.R."/>
        </authorList>
    </citation>
    <scope>NUCLEOTIDE SEQUENCE [LARGE SCALE GENOMIC DNA]</scope>
    <source>
        <strain evidence="11 12">DSM 13999</strain>
    </source>
</reference>
<dbReference type="SUPFAM" id="SSF75708">
    <property type="entry name" value="Chemotaxis phosphatase CheZ"/>
    <property type="match status" value="1"/>
</dbReference>
<keyword evidence="12" id="KW-1185">Reference proteome</keyword>
<dbReference type="AlphaFoldDB" id="A0A656Z9D5"/>
<accession>A0A656Z9D5</accession>
<evidence type="ECO:0000256" key="9">
    <source>
        <dbReference type="ARBA" id="ARBA00029599"/>
    </source>
</evidence>
<feature type="region of interest" description="Disordered" evidence="10">
    <location>
        <begin position="1"/>
        <end position="24"/>
    </location>
</feature>
<proteinExistence type="inferred from homology"/>
<keyword evidence="5" id="KW-0145">Chemotaxis</keyword>
<evidence type="ECO:0000256" key="6">
    <source>
        <dbReference type="ARBA" id="ARBA00022779"/>
    </source>
</evidence>
<evidence type="ECO:0000256" key="8">
    <source>
        <dbReference type="ARBA" id="ARBA00022912"/>
    </source>
</evidence>
<dbReference type="GO" id="GO:0097588">
    <property type="term" value="P:archaeal or bacterial-type flagellum-dependent cell motility"/>
    <property type="evidence" value="ECO:0007669"/>
    <property type="project" value="UniProtKB-KW"/>
</dbReference>
<evidence type="ECO:0000256" key="7">
    <source>
        <dbReference type="ARBA" id="ARBA00022801"/>
    </source>
</evidence>
<dbReference type="RefSeq" id="WP_067170687.1">
    <property type="nucleotide sequence ID" value="NZ_LFZK01000001.1"/>
</dbReference>
<evidence type="ECO:0000256" key="2">
    <source>
        <dbReference type="ARBA" id="ARBA00005908"/>
    </source>
</evidence>
<dbReference type="Proteomes" id="UP000243416">
    <property type="component" value="Unassembled WGS sequence"/>
</dbReference>
<dbReference type="Gene3D" id="1.10.287.500">
    <property type="entry name" value="Helix hairpin bin"/>
    <property type="match status" value="1"/>
</dbReference>
<evidence type="ECO:0000256" key="10">
    <source>
        <dbReference type="SAM" id="MobiDB-lite"/>
    </source>
</evidence>
<evidence type="ECO:0000256" key="5">
    <source>
        <dbReference type="ARBA" id="ARBA00022500"/>
    </source>
</evidence>
<dbReference type="EMBL" id="LFZK01000001">
    <property type="protein sequence ID" value="KYC29564.1"/>
    <property type="molecule type" value="Genomic_DNA"/>
</dbReference>
<evidence type="ECO:0000256" key="1">
    <source>
        <dbReference type="ARBA" id="ARBA00004496"/>
    </source>
</evidence>
<comment type="subcellular location">
    <subcellularLocation>
        <location evidence="1">Cytoplasm</location>
    </subcellularLocation>
</comment>
<name>A0A656Z9D5_9PROT</name>